<dbReference type="Pfam" id="PF11716">
    <property type="entry name" value="MDMPI_N"/>
    <property type="match status" value="1"/>
</dbReference>
<organism evidence="2 3">
    <name type="scientific">Gordonia rhizosphera NBRC 16068</name>
    <dbReference type="NCBI Taxonomy" id="1108045"/>
    <lineage>
        <taxon>Bacteria</taxon>
        <taxon>Bacillati</taxon>
        <taxon>Actinomycetota</taxon>
        <taxon>Actinomycetes</taxon>
        <taxon>Mycobacteriales</taxon>
        <taxon>Gordoniaceae</taxon>
        <taxon>Gordonia</taxon>
    </lineage>
</organism>
<sequence>MNNDDIWAAIDDHRSRTADLLEALRDDEWRRASLCDGWTIRDVAAHLTLQQIRLRQALTMLPLVVRHPGGPNSVIHWSAKRKAQVPTRQLTGEIRAMVGSRAHNIGLTPREALIDILVHGQDIALPLDRTLPMSPEAAAEAAGHMLAYGTGWRSKVFQQNGLRGATLRATDIDWSGGTGPEVRGPMWALLLSLAGRRAALGELSGDGMTLVSR</sequence>
<dbReference type="InterPro" id="IPR034660">
    <property type="entry name" value="DinB/YfiT-like"/>
</dbReference>
<dbReference type="STRING" id="1108045.GORHZ_118_00640"/>
<keyword evidence="3" id="KW-1185">Reference proteome</keyword>
<accession>K6WFB4</accession>
<dbReference type="Proteomes" id="UP000008363">
    <property type="component" value="Unassembled WGS sequence"/>
</dbReference>
<evidence type="ECO:0000313" key="2">
    <source>
        <dbReference type="EMBL" id="GAB90847.1"/>
    </source>
</evidence>
<dbReference type="AlphaFoldDB" id="K6WFB4"/>
<dbReference type="NCBIfam" id="TIGR03083">
    <property type="entry name" value="maleylpyruvate isomerase family mycothiol-dependent enzyme"/>
    <property type="match status" value="1"/>
</dbReference>
<dbReference type="EMBL" id="BAHC01000118">
    <property type="protein sequence ID" value="GAB90847.1"/>
    <property type="molecule type" value="Genomic_DNA"/>
</dbReference>
<evidence type="ECO:0000313" key="3">
    <source>
        <dbReference type="Proteomes" id="UP000008363"/>
    </source>
</evidence>
<dbReference type="InterPro" id="IPR024344">
    <property type="entry name" value="MDMPI_metal-binding"/>
</dbReference>
<gene>
    <name evidence="2" type="ORF">GORHZ_118_00640</name>
</gene>
<name>K6WFB4_9ACTN</name>
<dbReference type="OrthoDB" id="5178565at2"/>
<comment type="caution">
    <text evidence="2">The sequence shown here is derived from an EMBL/GenBank/DDBJ whole genome shotgun (WGS) entry which is preliminary data.</text>
</comment>
<dbReference type="GO" id="GO:0046872">
    <property type="term" value="F:metal ion binding"/>
    <property type="evidence" value="ECO:0007669"/>
    <property type="project" value="InterPro"/>
</dbReference>
<dbReference type="InterPro" id="IPR017517">
    <property type="entry name" value="Maleyloyr_isom"/>
</dbReference>
<evidence type="ECO:0000259" key="1">
    <source>
        <dbReference type="Pfam" id="PF11716"/>
    </source>
</evidence>
<dbReference type="eggNOG" id="ENOG50314EV">
    <property type="taxonomic scope" value="Bacteria"/>
</dbReference>
<feature type="domain" description="Mycothiol-dependent maleylpyruvate isomerase metal-binding" evidence="1">
    <location>
        <begin position="14"/>
        <end position="59"/>
    </location>
</feature>
<proteinExistence type="predicted"/>
<dbReference type="SUPFAM" id="SSF109854">
    <property type="entry name" value="DinB/YfiT-like putative metalloenzymes"/>
    <property type="match status" value="1"/>
</dbReference>
<reference evidence="2 3" key="1">
    <citation type="submission" date="2012-08" db="EMBL/GenBank/DDBJ databases">
        <title>Whole genome shotgun sequence of Gordonia rhizosphera NBRC 16068.</title>
        <authorList>
            <person name="Takarada H."/>
            <person name="Isaki S."/>
            <person name="Hosoyama A."/>
            <person name="Tsuchikane K."/>
            <person name="Katsumata H."/>
            <person name="Baba S."/>
            <person name="Ohji S."/>
            <person name="Yamazaki S."/>
            <person name="Fujita N."/>
        </authorList>
    </citation>
    <scope>NUCLEOTIDE SEQUENCE [LARGE SCALE GENOMIC DNA]</scope>
    <source>
        <strain evidence="2 3">NBRC 16068</strain>
    </source>
</reference>
<dbReference type="Gene3D" id="1.20.120.450">
    <property type="entry name" value="dinb family like domain"/>
    <property type="match status" value="1"/>
</dbReference>
<protein>
    <recommendedName>
        <fullName evidence="1">Mycothiol-dependent maleylpyruvate isomerase metal-binding domain-containing protein</fullName>
    </recommendedName>
</protein>